<dbReference type="Gene3D" id="1.20.120.1750">
    <property type="match status" value="1"/>
</dbReference>
<evidence type="ECO:0000256" key="5">
    <source>
        <dbReference type="ARBA" id="ARBA00005884"/>
    </source>
</evidence>
<keyword evidence="9" id="KW-0677">Repeat</keyword>
<dbReference type="AlphaFoldDB" id="A0AAV2G0L4"/>
<comment type="function">
    <text evidence="3">Might act as an E3 ubiquitin-protein ligase, or as part of E3 complex, which accepts ubiquitin from specific E2 ubiquitin-conjugating enzymes and then transfers it to substrates.</text>
</comment>
<dbReference type="CDD" id="cd20346">
    <property type="entry name" value="BRcat_RBR_ANKIB1"/>
    <property type="match status" value="1"/>
</dbReference>
<evidence type="ECO:0000256" key="12">
    <source>
        <dbReference type="ARBA" id="ARBA00022833"/>
    </source>
</evidence>
<dbReference type="FunFam" id="1.20.120.1750:FF:000027">
    <property type="entry name" value="RBR-type E3 ubiquitin transferase"/>
    <property type="match status" value="1"/>
</dbReference>
<evidence type="ECO:0000313" key="17">
    <source>
        <dbReference type="Proteomes" id="UP001497516"/>
    </source>
</evidence>
<keyword evidence="12" id="KW-0862">Zinc</keyword>
<accession>A0AAV2G0L4</accession>
<dbReference type="SMART" id="SM00647">
    <property type="entry name" value="IBR"/>
    <property type="match status" value="2"/>
</dbReference>
<evidence type="ECO:0000259" key="14">
    <source>
        <dbReference type="PROSITE" id="PS50089"/>
    </source>
</evidence>
<dbReference type="InterPro" id="IPR013083">
    <property type="entry name" value="Znf_RING/FYVE/PHD"/>
</dbReference>
<feature type="domain" description="RING-type" evidence="15">
    <location>
        <begin position="113"/>
        <end position="326"/>
    </location>
</feature>
<dbReference type="Pfam" id="PF22191">
    <property type="entry name" value="IBR_1"/>
    <property type="match status" value="1"/>
</dbReference>
<evidence type="ECO:0000256" key="11">
    <source>
        <dbReference type="ARBA" id="ARBA00022786"/>
    </source>
</evidence>
<keyword evidence="7" id="KW-0808">Transferase</keyword>
<dbReference type="GO" id="GO:0016567">
    <property type="term" value="P:protein ubiquitination"/>
    <property type="evidence" value="ECO:0007669"/>
    <property type="project" value="InterPro"/>
</dbReference>
<evidence type="ECO:0000256" key="2">
    <source>
        <dbReference type="ARBA" id="ARBA00001947"/>
    </source>
</evidence>
<keyword evidence="10 13" id="KW-0863">Zinc-finger</keyword>
<dbReference type="InterPro" id="IPR001841">
    <property type="entry name" value="Znf_RING"/>
</dbReference>
<dbReference type="PROSITE" id="PS51873">
    <property type="entry name" value="TRIAD"/>
    <property type="match status" value="1"/>
</dbReference>
<evidence type="ECO:0000256" key="8">
    <source>
        <dbReference type="ARBA" id="ARBA00022723"/>
    </source>
</evidence>
<keyword evidence="17" id="KW-1185">Reference proteome</keyword>
<organism evidence="16 17">
    <name type="scientific">Linum trigynum</name>
    <dbReference type="NCBI Taxonomy" id="586398"/>
    <lineage>
        <taxon>Eukaryota</taxon>
        <taxon>Viridiplantae</taxon>
        <taxon>Streptophyta</taxon>
        <taxon>Embryophyta</taxon>
        <taxon>Tracheophyta</taxon>
        <taxon>Spermatophyta</taxon>
        <taxon>Magnoliopsida</taxon>
        <taxon>eudicotyledons</taxon>
        <taxon>Gunneridae</taxon>
        <taxon>Pentapetalae</taxon>
        <taxon>rosids</taxon>
        <taxon>fabids</taxon>
        <taxon>Malpighiales</taxon>
        <taxon>Linaceae</taxon>
        <taxon>Linum</taxon>
    </lineage>
</organism>
<dbReference type="Pfam" id="PF01485">
    <property type="entry name" value="IBR"/>
    <property type="match status" value="1"/>
</dbReference>
<dbReference type="InterPro" id="IPR002867">
    <property type="entry name" value="IBR_dom"/>
</dbReference>
<gene>
    <name evidence="16" type="ORF">LTRI10_LOCUS43653</name>
</gene>
<dbReference type="FunFam" id="3.30.40.10:FF:000019">
    <property type="entry name" value="RBR-type E3 ubiquitin transferase"/>
    <property type="match status" value="1"/>
</dbReference>
<sequence>MDPEDYYGSHDDDYMIDVDDEPSDFVEEEDRKPNTAAFSTLSKEDIDRRQEDLIADVSTFLSVPRAVAIALLYKFKWDSDLAQENWFSDEEEMRRRYGLTAAPAPPLAAVNRNSHECKICYETFEIKNLASLSCGHYFCSTCWSRYIELSIDDGAGCLTLRCPEPNCPVLVCQSTVGALISDRRYAEKYARLLRRSYIEGKSGHKWCPAPDCETAVKFEVGEKSNYDVVCDCSHEFCWNCSEDAHRPLDCATVLRWIRKNSSDSENVNWVLANTKACPKCRHPIEKNQGCNHMVCKCRHHFCWMCLGDWKKHGQGSGGYYTCNSYEAKKAEGKLSEEDEKRQHAKRLVDRYAHYFERWAGNRTARKRAAADLEKLRAEHFPQLVYDYRLTYTELDCVVRAWMQIKECRRVLEWTYAYGYYLGEEEEEGGGGGGGRKKAKKDLFEFLQAEAETILEKLHNCAEKEISPFINAAAAGGGGEERVVEESERKEFFEYRLKLQGLTNTTGNSFERLVSGLENGLED</sequence>
<evidence type="ECO:0000256" key="3">
    <source>
        <dbReference type="ARBA" id="ARBA00003976"/>
    </source>
</evidence>
<evidence type="ECO:0000256" key="9">
    <source>
        <dbReference type="ARBA" id="ARBA00022737"/>
    </source>
</evidence>
<comment type="cofactor">
    <cofactor evidence="2">
        <name>Zn(2+)</name>
        <dbReference type="ChEBI" id="CHEBI:29105"/>
    </cofactor>
</comment>
<evidence type="ECO:0000256" key="4">
    <source>
        <dbReference type="ARBA" id="ARBA00004906"/>
    </source>
</evidence>
<dbReference type="Gene3D" id="3.30.40.10">
    <property type="entry name" value="Zinc/RING finger domain, C3HC4 (zinc finger)"/>
    <property type="match status" value="1"/>
</dbReference>
<evidence type="ECO:0000256" key="6">
    <source>
        <dbReference type="ARBA" id="ARBA00012251"/>
    </source>
</evidence>
<dbReference type="Proteomes" id="UP001497516">
    <property type="component" value="Chromosome 7"/>
</dbReference>
<keyword evidence="8" id="KW-0479">Metal-binding</keyword>
<dbReference type="SUPFAM" id="SSF57850">
    <property type="entry name" value="RING/U-box"/>
    <property type="match status" value="3"/>
</dbReference>
<keyword evidence="11" id="KW-0833">Ubl conjugation pathway</keyword>
<proteinExistence type="inferred from homology"/>
<evidence type="ECO:0000256" key="7">
    <source>
        <dbReference type="ARBA" id="ARBA00022679"/>
    </source>
</evidence>
<dbReference type="InterPro" id="IPR017907">
    <property type="entry name" value="Znf_RING_CS"/>
</dbReference>
<dbReference type="InterPro" id="IPR044066">
    <property type="entry name" value="TRIAD_supradom"/>
</dbReference>
<dbReference type="InterPro" id="IPR027370">
    <property type="entry name" value="Znf-RING_euk"/>
</dbReference>
<dbReference type="GO" id="GO:0008270">
    <property type="term" value="F:zinc ion binding"/>
    <property type="evidence" value="ECO:0007669"/>
    <property type="project" value="UniProtKB-KW"/>
</dbReference>
<dbReference type="PANTHER" id="PTHR11685">
    <property type="entry name" value="RBR FAMILY RING FINGER AND IBR DOMAIN-CONTAINING"/>
    <property type="match status" value="1"/>
</dbReference>
<reference evidence="16 17" key="1">
    <citation type="submission" date="2024-04" db="EMBL/GenBank/DDBJ databases">
        <authorList>
            <person name="Fracassetti M."/>
        </authorList>
    </citation>
    <scope>NUCLEOTIDE SEQUENCE [LARGE SCALE GENOMIC DNA]</scope>
</reference>
<comment type="similarity">
    <text evidence="5">Belongs to the RBR family. Ariadne subfamily.</text>
</comment>
<evidence type="ECO:0000259" key="15">
    <source>
        <dbReference type="PROSITE" id="PS51873"/>
    </source>
</evidence>
<evidence type="ECO:0000313" key="16">
    <source>
        <dbReference type="EMBL" id="CAL1403747.1"/>
    </source>
</evidence>
<protein>
    <recommendedName>
        <fullName evidence="6">RBR-type E3 ubiquitin transferase</fullName>
        <ecNumber evidence="6">2.3.2.31</ecNumber>
    </recommendedName>
</protein>
<dbReference type="InterPro" id="IPR031127">
    <property type="entry name" value="E3_UB_ligase_RBR"/>
</dbReference>
<dbReference type="EMBL" id="OZ034820">
    <property type="protein sequence ID" value="CAL1403747.1"/>
    <property type="molecule type" value="Genomic_DNA"/>
</dbReference>
<dbReference type="GO" id="GO:0061630">
    <property type="term" value="F:ubiquitin protein ligase activity"/>
    <property type="evidence" value="ECO:0007669"/>
    <property type="project" value="UniProtKB-EC"/>
</dbReference>
<dbReference type="EC" id="2.3.2.31" evidence="6"/>
<evidence type="ECO:0000256" key="1">
    <source>
        <dbReference type="ARBA" id="ARBA00001798"/>
    </source>
</evidence>
<comment type="pathway">
    <text evidence="4">Protein modification; protein ubiquitination.</text>
</comment>
<dbReference type="PROSITE" id="PS00518">
    <property type="entry name" value="ZF_RING_1"/>
    <property type="match status" value="1"/>
</dbReference>
<evidence type="ECO:0000256" key="13">
    <source>
        <dbReference type="PROSITE-ProRule" id="PRU00175"/>
    </source>
</evidence>
<evidence type="ECO:0000256" key="10">
    <source>
        <dbReference type="ARBA" id="ARBA00022771"/>
    </source>
</evidence>
<dbReference type="Pfam" id="PF13445">
    <property type="entry name" value="zf-RING_UBOX"/>
    <property type="match status" value="1"/>
</dbReference>
<dbReference type="PROSITE" id="PS50089">
    <property type="entry name" value="ZF_RING_2"/>
    <property type="match status" value="1"/>
</dbReference>
<comment type="catalytic activity">
    <reaction evidence="1">
        <text>[E2 ubiquitin-conjugating enzyme]-S-ubiquitinyl-L-cysteine + [acceptor protein]-L-lysine = [E2 ubiquitin-conjugating enzyme]-L-cysteine + [acceptor protein]-N(6)-ubiquitinyl-L-lysine.</text>
        <dbReference type="EC" id="2.3.2.31"/>
    </reaction>
</comment>
<feature type="domain" description="RING-type" evidence="14">
    <location>
        <begin position="117"/>
        <end position="163"/>
    </location>
</feature>
<name>A0AAV2G0L4_9ROSI</name>